<feature type="binding site" evidence="7">
    <location>
        <position position="57"/>
    </location>
    <ligand>
        <name>Zn(2+)</name>
        <dbReference type="ChEBI" id="CHEBI:29105"/>
        <label>1</label>
    </ligand>
</feature>
<dbReference type="Gene3D" id="3.60.15.10">
    <property type="entry name" value="Ribonuclease Z/Hydroxyacylglutathione hydrolase-like"/>
    <property type="match status" value="1"/>
</dbReference>
<evidence type="ECO:0000256" key="6">
    <source>
        <dbReference type="ARBA" id="ARBA00022833"/>
    </source>
</evidence>
<feature type="domain" description="Metallo-beta-lactamase" evidence="8">
    <location>
        <begin position="12"/>
        <end position="170"/>
    </location>
</feature>
<dbReference type="GO" id="GO:0004416">
    <property type="term" value="F:hydroxyacylglutathione hydrolase activity"/>
    <property type="evidence" value="ECO:0007669"/>
    <property type="project" value="UniProtKB-UniRule"/>
</dbReference>
<gene>
    <name evidence="7 9" type="primary">gloB</name>
    <name evidence="9" type="ORF">CEK71_16015</name>
</gene>
<feature type="binding site" evidence="7">
    <location>
        <position position="113"/>
    </location>
    <ligand>
        <name>Zn(2+)</name>
        <dbReference type="ChEBI" id="CHEBI:29105"/>
        <label>1</label>
    </ligand>
</feature>
<evidence type="ECO:0000313" key="9">
    <source>
        <dbReference type="EMBL" id="ASF47446.1"/>
    </source>
</evidence>
<comment type="subunit">
    <text evidence="7">Monomer.</text>
</comment>
<feature type="binding site" evidence="7">
    <location>
        <position position="170"/>
    </location>
    <ligand>
        <name>Zn(2+)</name>
        <dbReference type="ChEBI" id="CHEBI:29105"/>
        <label>2</label>
    </ligand>
</feature>
<dbReference type="RefSeq" id="WP_088620318.1">
    <property type="nucleotide sequence ID" value="NZ_CP022129.1"/>
</dbReference>
<keyword evidence="6 7" id="KW-0862">Zinc</keyword>
<feature type="binding site" evidence="7">
    <location>
        <position position="132"/>
    </location>
    <ligand>
        <name>Zn(2+)</name>
        <dbReference type="ChEBI" id="CHEBI:29105"/>
        <label>1</label>
    </ligand>
</feature>
<dbReference type="PIRSF" id="PIRSF005457">
    <property type="entry name" value="Glx"/>
    <property type="match status" value="1"/>
</dbReference>
<dbReference type="SUPFAM" id="SSF56281">
    <property type="entry name" value="Metallo-hydrolase/oxidoreductase"/>
    <property type="match status" value="1"/>
</dbReference>
<evidence type="ECO:0000256" key="5">
    <source>
        <dbReference type="ARBA" id="ARBA00022801"/>
    </source>
</evidence>
<protein>
    <recommendedName>
        <fullName evidence="7">Hydroxyacylglutathione hydrolase</fullName>
        <ecNumber evidence="7">3.1.2.6</ecNumber>
    </recommendedName>
    <alternativeName>
        <fullName evidence="7">Glyoxalase II</fullName>
        <shortName evidence="7">Glx II</shortName>
    </alternativeName>
</protein>
<dbReference type="UniPathway" id="UPA00619">
    <property type="reaction ID" value="UER00676"/>
</dbReference>
<keyword evidence="5 7" id="KW-0378">Hydrolase</keyword>
<dbReference type="PANTHER" id="PTHR43705:SF1">
    <property type="entry name" value="HYDROXYACYLGLUTATHIONE HYDROLASE GLOB"/>
    <property type="match status" value="1"/>
</dbReference>
<evidence type="ECO:0000256" key="3">
    <source>
        <dbReference type="ARBA" id="ARBA00006759"/>
    </source>
</evidence>
<dbReference type="OrthoDB" id="9802248at2"/>
<dbReference type="SMART" id="SM00849">
    <property type="entry name" value="Lactamase_B"/>
    <property type="match status" value="1"/>
</dbReference>
<dbReference type="EC" id="3.1.2.6" evidence="7"/>
<evidence type="ECO:0000256" key="1">
    <source>
        <dbReference type="ARBA" id="ARBA00001623"/>
    </source>
</evidence>
<dbReference type="Pfam" id="PF00753">
    <property type="entry name" value="Lactamase_B"/>
    <property type="match status" value="1"/>
</dbReference>
<feature type="binding site" evidence="7">
    <location>
        <position position="55"/>
    </location>
    <ligand>
        <name>Zn(2+)</name>
        <dbReference type="ChEBI" id="CHEBI:29105"/>
        <label>1</label>
    </ligand>
</feature>
<evidence type="ECO:0000313" key="10">
    <source>
        <dbReference type="Proteomes" id="UP000197019"/>
    </source>
</evidence>
<dbReference type="InterPro" id="IPR017782">
    <property type="entry name" value="Hydroxyacylglutathione_Hdrlase"/>
</dbReference>
<dbReference type="KEGG" id="mpsy:CEK71_16015"/>
<dbReference type="InterPro" id="IPR050110">
    <property type="entry name" value="Glyoxalase_II_hydrolase"/>
</dbReference>
<feature type="binding site" evidence="7">
    <location>
        <position position="60"/>
    </location>
    <ligand>
        <name>Zn(2+)</name>
        <dbReference type="ChEBI" id="CHEBI:29105"/>
        <label>2</label>
    </ligand>
</feature>
<dbReference type="GO" id="GO:0019243">
    <property type="term" value="P:methylglyoxal catabolic process to D-lactate via S-lactoyl-glutathione"/>
    <property type="evidence" value="ECO:0007669"/>
    <property type="project" value="UniProtKB-UniRule"/>
</dbReference>
<evidence type="ECO:0000256" key="2">
    <source>
        <dbReference type="ARBA" id="ARBA00004963"/>
    </source>
</evidence>
<comment type="similarity">
    <text evidence="3 7">Belongs to the metallo-beta-lactamase superfamily. Glyoxalase II family.</text>
</comment>
<keyword evidence="10" id="KW-1185">Reference proteome</keyword>
<evidence type="ECO:0000259" key="8">
    <source>
        <dbReference type="SMART" id="SM00849"/>
    </source>
</evidence>
<dbReference type="InterPro" id="IPR032282">
    <property type="entry name" value="HAGH_C"/>
</dbReference>
<keyword evidence="4 7" id="KW-0479">Metal-binding</keyword>
<accession>A0A1Z4C1N3</accession>
<comment type="cofactor">
    <cofactor evidence="7">
        <name>Zn(2+)</name>
        <dbReference type="ChEBI" id="CHEBI:29105"/>
    </cofactor>
    <text evidence="7">Binds 2 Zn(2+) ions per subunit.</text>
</comment>
<dbReference type="InterPro" id="IPR001279">
    <property type="entry name" value="Metallo-B-lactamas"/>
</dbReference>
<reference evidence="9 10" key="1">
    <citation type="submission" date="2017-06" db="EMBL/GenBank/DDBJ databases">
        <title>Genome Sequencing of the methanotroph Methylovulum psychrotolerants str. HV10-M2 isolated from a high-altitude environment.</title>
        <authorList>
            <person name="Mateos-Rivera A."/>
        </authorList>
    </citation>
    <scope>NUCLEOTIDE SEQUENCE [LARGE SCALE GENOMIC DNA]</scope>
    <source>
        <strain evidence="9 10">HV10_M2</strain>
    </source>
</reference>
<evidence type="ECO:0000256" key="7">
    <source>
        <dbReference type="HAMAP-Rule" id="MF_01374"/>
    </source>
</evidence>
<dbReference type="Proteomes" id="UP000197019">
    <property type="component" value="Chromosome"/>
</dbReference>
<comment type="function">
    <text evidence="7">Thiolesterase that catalyzes the hydrolysis of S-D-lactoyl-glutathione to form glutathione and D-lactic acid.</text>
</comment>
<feature type="binding site" evidence="7">
    <location>
        <position position="59"/>
    </location>
    <ligand>
        <name>Zn(2+)</name>
        <dbReference type="ChEBI" id="CHEBI:29105"/>
        <label>2</label>
    </ligand>
</feature>
<organism evidence="9 10">
    <name type="scientific">Methylovulum psychrotolerans</name>
    <dbReference type="NCBI Taxonomy" id="1704499"/>
    <lineage>
        <taxon>Bacteria</taxon>
        <taxon>Pseudomonadati</taxon>
        <taxon>Pseudomonadota</taxon>
        <taxon>Gammaproteobacteria</taxon>
        <taxon>Methylococcales</taxon>
        <taxon>Methylococcaceae</taxon>
        <taxon>Methylovulum</taxon>
    </lineage>
</organism>
<name>A0A1Z4C1N3_9GAMM</name>
<sequence length="254" mass="27532">MLSIVQLPVLNDNYIYLLHEPETGVTAVVDPAVAQPVLDALAQRGWRLTHILNTHHHHDHVGANLYLQALTGCQIIGAAVDRARIPGLSHAVNDQDRFGLGQASVQVIATHGHTSGHISYYIAEAEALFCGDTLFVMGCGRLFDGTIGQLWHSLQVLKTLPASTRVYCAHEYTEANGRFALSVEPGNQALQDKMVRVRQLRAVGQPTVPSTLAEELATNPFLRTDNAALQQAAGLPGGDSLAVFSRLRAMKNTF</sequence>
<feature type="binding site" evidence="7">
    <location>
        <position position="132"/>
    </location>
    <ligand>
        <name>Zn(2+)</name>
        <dbReference type="ChEBI" id="CHEBI:29105"/>
        <label>2</label>
    </ligand>
</feature>
<comment type="catalytic activity">
    <reaction evidence="1 7">
        <text>an S-(2-hydroxyacyl)glutathione + H2O = a 2-hydroxy carboxylate + glutathione + H(+)</text>
        <dbReference type="Rhea" id="RHEA:21864"/>
        <dbReference type="ChEBI" id="CHEBI:15377"/>
        <dbReference type="ChEBI" id="CHEBI:15378"/>
        <dbReference type="ChEBI" id="CHEBI:57925"/>
        <dbReference type="ChEBI" id="CHEBI:58896"/>
        <dbReference type="ChEBI" id="CHEBI:71261"/>
        <dbReference type="EC" id="3.1.2.6"/>
    </reaction>
</comment>
<dbReference type="NCBIfam" id="TIGR03413">
    <property type="entry name" value="GSH_gloB"/>
    <property type="match status" value="1"/>
</dbReference>
<dbReference type="CDD" id="cd07723">
    <property type="entry name" value="hydroxyacylglutathione_hydrolase_MBL-fold"/>
    <property type="match status" value="1"/>
</dbReference>
<dbReference type="Pfam" id="PF16123">
    <property type="entry name" value="HAGH_C"/>
    <property type="match status" value="1"/>
</dbReference>
<dbReference type="PANTHER" id="PTHR43705">
    <property type="entry name" value="HYDROXYACYLGLUTATHIONE HYDROLASE"/>
    <property type="match status" value="1"/>
</dbReference>
<comment type="pathway">
    <text evidence="2 7">Secondary metabolite metabolism; methylglyoxal degradation; (R)-lactate from methylglyoxal: step 2/2.</text>
</comment>
<dbReference type="HAMAP" id="MF_01374">
    <property type="entry name" value="Glyoxalase_2"/>
    <property type="match status" value="1"/>
</dbReference>
<proteinExistence type="inferred from homology"/>
<dbReference type="AlphaFoldDB" id="A0A1Z4C1N3"/>
<dbReference type="InterPro" id="IPR036866">
    <property type="entry name" value="RibonucZ/Hydroxyglut_hydro"/>
</dbReference>
<dbReference type="InterPro" id="IPR035680">
    <property type="entry name" value="Clx_II_MBL"/>
</dbReference>
<dbReference type="GO" id="GO:0046872">
    <property type="term" value="F:metal ion binding"/>
    <property type="evidence" value="ECO:0007669"/>
    <property type="project" value="UniProtKB-KW"/>
</dbReference>
<evidence type="ECO:0000256" key="4">
    <source>
        <dbReference type="ARBA" id="ARBA00022723"/>
    </source>
</evidence>
<dbReference type="EMBL" id="CP022129">
    <property type="protein sequence ID" value="ASF47446.1"/>
    <property type="molecule type" value="Genomic_DNA"/>
</dbReference>